<keyword evidence="3" id="KW-1185">Reference proteome</keyword>
<evidence type="ECO:0000313" key="3">
    <source>
        <dbReference type="Proteomes" id="UP000237000"/>
    </source>
</evidence>
<evidence type="ECO:0000313" key="2">
    <source>
        <dbReference type="EMBL" id="PON39700.1"/>
    </source>
</evidence>
<dbReference type="InParanoid" id="A0A2P5AT30"/>
<organism evidence="2 3">
    <name type="scientific">Trema orientale</name>
    <name type="common">Charcoal tree</name>
    <name type="synonym">Celtis orientalis</name>
    <dbReference type="NCBI Taxonomy" id="63057"/>
    <lineage>
        <taxon>Eukaryota</taxon>
        <taxon>Viridiplantae</taxon>
        <taxon>Streptophyta</taxon>
        <taxon>Embryophyta</taxon>
        <taxon>Tracheophyta</taxon>
        <taxon>Spermatophyta</taxon>
        <taxon>Magnoliopsida</taxon>
        <taxon>eudicotyledons</taxon>
        <taxon>Gunneridae</taxon>
        <taxon>Pentapetalae</taxon>
        <taxon>rosids</taxon>
        <taxon>fabids</taxon>
        <taxon>Rosales</taxon>
        <taxon>Cannabaceae</taxon>
        <taxon>Trema</taxon>
    </lineage>
</organism>
<proteinExistence type="predicted"/>
<gene>
    <name evidence="2" type="ORF">TorRG33x02_341960</name>
</gene>
<reference evidence="3" key="1">
    <citation type="submission" date="2016-06" db="EMBL/GenBank/DDBJ databases">
        <title>Parallel loss of symbiosis genes in relatives of nitrogen-fixing non-legume Parasponia.</title>
        <authorList>
            <person name="Van Velzen R."/>
            <person name="Holmer R."/>
            <person name="Bu F."/>
            <person name="Rutten L."/>
            <person name="Van Zeijl A."/>
            <person name="Liu W."/>
            <person name="Santuari L."/>
            <person name="Cao Q."/>
            <person name="Sharma T."/>
            <person name="Shen D."/>
            <person name="Roswanjaya Y."/>
            <person name="Wardhani T."/>
            <person name="Kalhor M.S."/>
            <person name="Jansen J."/>
            <person name="Van den Hoogen J."/>
            <person name="Gungor B."/>
            <person name="Hartog M."/>
            <person name="Hontelez J."/>
            <person name="Verver J."/>
            <person name="Yang W.-C."/>
            <person name="Schijlen E."/>
            <person name="Repin R."/>
            <person name="Schilthuizen M."/>
            <person name="Schranz E."/>
            <person name="Heidstra R."/>
            <person name="Miyata K."/>
            <person name="Fedorova E."/>
            <person name="Kohlen W."/>
            <person name="Bisseling T."/>
            <person name="Smit S."/>
            <person name="Geurts R."/>
        </authorList>
    </citation>
    <scope>NUCLEOTIDE SEQUENCE [LARGE SCALE GENOMIC DNA]</scope>
    <source>
        <strain evidence="3">cv. RG33-2</strain>
    </source>
</reference>
<sequence length="115" mass="12956">MEHDVDGVGQNASRNHVVEMEVHNFHLLLEKVKSTKEEFSALRGEIHAYVEDFRVRQMEILEALAEIREMVKVLPVRNADRRDDAESNDSSGGGENDLGVVEDGSIESNDQNDHV</sequence>
<dbReference type="AlphaFoldDB" id="A0A2P5AT30"/>
<dbReference type="Proteomes" id="UP000237000">
    <property type="component" value="Unassembled WGS sequence"/>
</dbReference>
<evidence type="ECO:0000256" key="1">
    <source>
        <dbReference type="SAM" id="MobiDB-lite"/>
    </source>
</evidence>
<name>A0A2P5AT30_TREOI</name>
<dbReference type="EMBL" id="JXTC01000709">
    <property type="protein sequence ID" value="PON39700.1"/>
    <property type="molecule type" value="Genomic_DNA"/>
</dbReference>
<protein>
    <submittedName>
        <fullName evidence="2">Uncharacterized protein</fullName>
    </submittedName>
</protein>
<accession>A0A2P5AT30</accession>
<feature type="region of interest" description="Disordered" evidence="1">
    <location>
        <begin position="75"/>
        <end position="115"/>
    </location>
</feature>
<comment type="caution">
    <text evidence="2">The sequence shown here is derived from an EMBL/GenBank/DDBJ whole genome shotgun (WGS) entry which is preliminary data.</text>
</comment>